<proteinExistence type="predicted"/>
<reference evidence="1" key="2">
    <citation type="submission" date="2023-05" db="EMBL/GenBank/DDBJ databases">
        <authorList>
            <consortium name="Lawrence Berkeley National Laboratory"/>
            <person name="Steindorff A."/>
            <person name="Hensen N."/>
            <person name="Bonometti L."/>
            <person name="Westerberg I."/>
            <person name="Brannstrom I.O."/>
            <person name="Guillou S."/>
            <person name="Cros-Aarteil S."/>
            <person name="Calhoun S."/>
            <person name="Haridas S."/>
            <person name="Kuo A."/>
            <person name="Mondo S."/>
            <person name="Pangilinan J."/>
            <person name="Riley R."/>
            <person name="Labutti K."/>
            <person name="Andreopoulos B."/>
            <person name="Lipzen A."/>
            <person name="Chen C."/>
            <person name="Yanf M."/>
            <person name="Daum C."/>
            <person name="Ng V."/>
            <person name="Clum A."/>
            <person name="Ohm R."/>
            <person name="Martin F."/>
            <person name="Silar P."/>
            <person name="Natvig D."/>
            <person name="Lalanne C."/>
            <person name="Gautier V."/>
            <person name="Ament-Velasquez S.L."/>
            <person name="Kruys A."/>
            <person name="Hutchinson M.I."/>
            <person name="Powell A.J."/>
            <person name="Barry K."/>
            <person name="Miller A.N."/>
            <person name="Grigoriev I.V."/>
            <person name="Debuchy R."/>
            <person name="Gladieux P."/>
            <person name="Thoren M.H."/>
            <person name="Johannesson H."/>
        </authorList>
    </citation>
    <scope>NUCLEOTIDE SEQUENCE</scope>
    <source>
        <strain evidence="1">PSN293</strain>
    </source>
</reference>
<evidence type="ECO:0000313" key="1">
    <source>
        <dbReference type="EMBL" id="KAK4214624.1"/>
    </source>
</evidence>
<dbReference type="Proteomes" id="UP001301769">
    <property type="component" value="Unassembled WGS sequence"/>
</dbReference>
<evidence type="ECO:0000313" key="2">
    <source>
        <dbReference type="Proteomes" id="UP001301769"/>
    </source>
</evidence>
<name>A0AAN6Y8I5_9PEZI</name>
<comment type="caution">
    <text evidence="1">The sequence shown here is derived from an EMBL/GenBank/DDBJ whole genome shotgun (WGS) entry which is preliminary data.</text>
</comment>
<gene>
    <name evidence="1" type="ORF">QBC37DRAFT_399485</name>
</gene>
<sequence length="223" mass="25237">MCARVWMAAPIDDWIMSECRRRRAASCPRRRHTPFLEALGGHGIHVNRRPESQQLLPWRIDPSERSTSCHSVKEGFGIEVDAFLKGSNNWSSLPEVTAACAAIQGKGERMFSDSGDTTHHTRQVLGCTSGLWDGAVNIEDPKEPNFGRRHSGWIPFKPSLKSDRRRECDDRGMFNARNRMMVALCYQVTTRTKSWFPERVKREDKSGAIGAYTSDKPYPQPGS</sequence>
<keyword evidence="2" id="KW-1185">Reference proteome</keyword>
<accession>A0AAN6Y8I5</accession>
<dbReference type="AlphaFoldDB" id="A0AAN6Y8I5"/>
<protein>
    <submittedName>
        <fullName evidence="1">Uncharacterized protein</fullName>
    </submittedName>
</protein>
<reference evidence="1" key="1">
    <citation type="journal article" date="2023" name="Mol. Phylogenet. Evol.">
        <title>Genome-scale phylogeny and comparative genomics of the fungal order Sordariales.</title>
        <authorList>
            <person name="Hensen N."/>
            <person name="Bonometti L."/>
            <person name="Westerberg I."/>
            <person name="Brannstrom I.O."/>
            <person name="Guillou S."/>
            <person name="Cros-Aarteil S."/>
            <person name="Calhoun S."/>
            <person name="Haridas S."/>
            <person name="Kuo A."/>
            <person name="Mondo S."/>
            <person name="Pangilinan J."/>
            <person name="Riley R."/>
            <person name="LaButti K."/>
            <person name="Andreopoulos B."/>
            <person name="Lipzen A."/>
            <person name="Chen C."/>
            <person name="Yan M."/>
            <person name="Daum C."/>
            <person name="Ng V."/>
            <person name="Clum A."/>
            <person name="Steindorff A."/>
            <person name="Ohm R.A."/>
            <person name="Martin F."/>
            <person name="Silar P."/>
            <person name="Natvig D.O."/>
            <person name="Lalanne C."/>
            <person name="Gautier V."/>
            <person name="Ament-Velasquez S.L."/>
            <person name="Kruys A."/>
            <person name="Hutchinson M.I."/>
            <person name="Powell A.J."/>
            <person name="Barry K."/>
            <person name="Miller A.N."/>
            <person name="Grigoriev I.V."/>
            <person name="Debuchy R."/>
            <person name="Gladieux P."/>
            <person name="Hiltunen Thoren M."/>
            <person name="Johannesson H."/>
        </authorList>
    </citation>
    <scope>NUCLEOTIDE SEQUENCE</scope>
    <source>
        <strain evidence="1">PSN293</strain>
    </source>
</reference>
<organism evidence="1 2">
    <name type="scientific">Rhypophila decipiens</name>
    <dbReference type="NCBI Taxonomy" id="261697"/>
    <lineage>
        <taxon>Eukaryota</taxon>
        <taxon>Fungi</taxon>
        <taxon>Dikarya</taxon>
        <taxon>Ascomycota</taxon>
        <taxon>Pezizomycotina</taxon>
        <taxon>Sordariomycetes</taxon>
        <taxon>Sordariomycetidae</taxon>
        <taxon>Sordariales</taxon>
        <taxon>Naviculisporaceae</taxon>
        <taxon>Rhypophila</taxon>
    </lineage>
</organism>
<dbReference type="EMBL" id="MU858091">
    <property type="protein sequence ID" value="KAK4214624.1"/>
    <property type="molecule type" value="Genomic_DNA"/>
</dbReference>